<gene>
    <name evidence="9" type="ORF">SEUCBS140593_001514</name>
</gene>
<evidence type="ECO:0000256" key="6">
    <source>
        <dbReference type="SAM" id="MobiDB-lite"/>
    </source>
</evidence>
<feature type="transmembrane region" description="Helical" evidence="7">
    <location>
        <begin position="398"/>
        <end position="416"/>
    </location>
</feature>
<evidence type="ECO:0000313" key="9">
    <source>
        <dbReference type="EMBL" id="CAK7212470.1"/>
    </source>
</evidence>
<feature type="transmembrane region" description="Helical" evidence="7">
    <location>
        <begin position="256"/>
        <end position="277"/>
    </location>
</feature>
<feature type="transmembrane region" description="Helical" evidence="7">
    <location>
        <begin position="151"/>
        <end position="171"/>
    </location>
</feature>
<comment type="caution">
    <text evidence="9">The sequence shown here is derived from an EMBL/GenBank/DDBJ whole genome shotgun (WGS) entry which is preliminary data.</text>
</comment>
<feature type="domain" description="Major facilitator superfamily (MFS) profile" evidence="8">
    <location>
        <begin position="62"/>
        <end position="569"/>
    </location>
</feature>
<comment type="subcellular location">
    <subcellularLocation>
        <location evidence="1">Membrane</location>
        <topology evidence="1">Multi-pass membrane protein</topology>
    </subcellularLocation>
</comment>
<organism evidence="9 10">
    <name type="scientific">Sporothrix eucalyptigena</name>
    <dbReference type="NCBI Taxonomy" id="1812306"/>
    <lineage>
        <taxon>Eukaryota</taxon>
        <taxon>Fungi</taxon>
        <taxon>Dikarya</taxon>
        <taxon>Ascomycota</taxon>
        <taxon>Pezizomycotina</taxon>
        <taxon>Sordariomycetes</taxon>
        <taxon>Sordariomycetidae</taxon>
        <taxon>Ophiostomatales</taxon>
        <taxon>Ophiostomataceae</taxon>
        <taxon>Sporothrix</taxon>
    </lineage>
</organism>
<feature type="transmembrane region" description="Helical" evidence="7">
    <location>
        <begin position="289"/>
        <end position="309"/>
    </location>
</feature>
<name>A0ABP0AYT8_9PEZI</name>
<evidence type="ECO:0000259" key="8">
    <source>
        <dbReference type="PROSITE" id="PS50850"/>
    </source>
</evidence>
<feature type="transmembrane region" description="Helical" evidence="7">
    <location>
        <begin position="422"/>
        <end position="445"/>
    </location>
</feature>
<sequence length="595" mass="64498">MQDKSPDDGRHAEMSTAQQADIELVSVPDMKHQESERAPEAEGRELSEVPFSYWYSPAFLGSFTAIGMSFLAASGGYGLVSPLITYIDDDIGPSGNIVWVSLTWLLLEALTYLVSGRLSDIFGRRWFFIIGSCIGLIGSIIGACAQSVNQLIGAMVFLGISSGIMLCFFWVSAEIVPMKYRYLANAGTYIFSIPTNPLAAKLAYAFQTQTNAKWRGCFYFEIAAHAVAVACWYFFYHPPTYKMLHRRTPVRELLKYFDWVGLVLWIGSTLVFLMGISWGGGLYPWKSRYVIGTIVAGAVGTCIFAVWEWKLPLKGVEPFFPLYLFKNGRYMAVTWLTGFASSNYYALVLMWPAAVTNIYSASGSYESTLFALPGMCFVFGSIVGSIVATYTGPRLPTIGFMAIATAFLGAAAANPLDMQMTMAFVILGCFMVGAADGIAIATTTFPVPQEQIGTAGGLAGFMRLFVSTVAVAVYTTVENNKLASNIPREIAKAVANTTLPSASIPALVDGFSGKGSLDNIPGVTSAILDVAHQGYRIAYSQAIATVFLANLAFCGVALILSFFVANNDASQANYIAGHIHTKADERELEIAGRDR</sequence>
<feature type="transmembrane region" description="Helical" evidence="7">
    <location>
        <begin position="97"/>
        <end position="114"/>
    </location>
</feature>
<reference evidence="9 10" key="1">
    <citation type="submission" date="2024-01" db="EMBL/GenBank/DDBJ databases">
        <authorList>
            <person name="Allen C."/>
            <person name="Tagirdzhanova G."/>
        </authorList>
    </citation>
    <scope>NUCLEOTIDE SEQUENCE [LARGE SCALE GENOMIC DNA]</scope>
</reference>
<evidence type="ECO:0000256" key="1">
    <source>
        <dbReference type="ARBA" id="ARBA00004141"/>
    </source>
</evidence>
<dbReference type="Proteomes" id="UP001642482">
    <property type="component" value="Unassembled WGS sequence"/>
</dbReference>
<dbReference type="PROSITE" id="PS50850">
    <property type="entry name" value="MFS"/>
    <property type="match status" value="1"/>
</dbReference>
<accession>A0ABP0AYT8</accession>
<feature type="transmembrane region" description="Helical" evidence="7">
    <location>
        <begin position="218"/>
        <end position="236"/>
    </location>
</feature>
<protein>
    <recommendedName>
        <fullName evidence="8">Major facilitator superfamily (MFS) profile domain-containing protein</fullName>
    </recommendedName>
</protein>
<keyword evidence="3 7" id="KW-0812">Transmembrane</keyword>
<evidence type="ECO:0000313" key="10">
    <source>
        <dbReference type="Proteomes" id="UP001642482"/>
    </source>
</evidence>
<keyword evidence="4 7" id="KW-1133">Transmembrane helix</keyword>
<feature type="region of interest" description="Disordered" evidence="6">
    <location>
        <begin position="1"/>
        <end position="43"/>
    </location>
</feature>
<dbReference type="InterPro" id="IPR005829">
    <property type="entry name" value="Sugar_transporter_CS"/>
</dbReference>
<proteinExistence type="predicted"/>
<evidence type="ECO:0000256" key="2">
    <source>
        <dbReference type="ARBA" id="ARBA00022448"/>
    </source>
</evidence>
<feature type="transmembrane region" description="Helical" evidence="7">
    <location>
        <begin position="126"/>
        <end position="145"/>
    </location>
</feature>
<feature type="transmembrane region" description="Helical" evidence="7">
    <location>
        <begin position="542"/>
        <end position="565"/>
    </location>
</feature>
<dbReference type="InterPro" id="IPR036259">
    <property type="entry name" value="MFS_trans_sf"/>
</dbReference>
<dbReference type="InterPro" id="IPR020846">
    <property type="entry name" value="MFS_dom"/>
</dbReference>
<evidence type="ECO:0000256" key="7">
    <source>
        <dbReference type="SAM" id="Phobius"/>
    </source>
</evidence>
<feature type="transmembrane region" description="Helical" evidence="7">
    <location>
        <begin position="371"/>
        <end position="391"/>
    </location>
</feature>
<feature type="transmembrane region" description="Helical" evidence="7">
    <location>
        <begin position="330"/>
        <end position="351"/>
    </location>
</feature>
<keyword evidence="2" id="KW-0813">Transport</keyword>
<dbReference type="InterPro" id="IPR010573">
    <property type="entry name" value="MFS_Str1/Tri12-like"/>
</dbReference>
<evidence type="ECO:0000256" key="4">
    <source>
        <dbReference type="ARBA" id="ARBA00022989"/>
    </source>
</evidence>
<dbReference type="Gene3D" id="1.20.1250.20">
    <property type="entry name" value="MFS general substrate transporter like domains"/>
    <property type="match status" value="2"/>
</dbReference>
<dbReference type="Pfam" id="PF06609">
    <property type="entry name" value="TRI12"/>
    <property type="match status" value="1"/>
</dbReference>
<dbReference type="PROSITE" id="PS00216">
    <property type="entry name" value="SUGAR_TRANSPORT_1"/>
    <property type="match status" value="1"/>
</dbReference>
<feature type="compositionally biased region" description="Basic and acidic residues" evidence="6">
    <location>
        <begin position="1"/>
        <end position="13"/>
    </location>
</feature>
<feature type="transmembrane region" description="Helical" evidence="7">
    <location>
        <begin position="457"/>
        <end position="477"/>
    </location>
</feature>
<feature type="transmembrane region" description="Helical" evidence="7">
    <location>
        <begin position="53"/>
        <end position="77"/>
    </location>
</feature>
<dbReference type="PANTHER" id="PTHR23501:SF109">
    <property type="entry name" value="MAJOR FACILITATOR SUPERFAMILY (MFS) PROFILE DOMAIN-CONTAINING PROTEIN-RELATED"/>
    <property type="match status" value="1"/>
</dbReference>
<evidence type="ECO:0000256" key="5">
    <source>
        <dbReference type="ARBA" id="ARBA00023136"/>
    </source>
</evidence>
<dbReference type="PANTHER" id="PTHR23501">
    <property type="entry name" value="MAJOR FACILITATOR SUPERFAMILY"/>
    <property type="match status" value="1"/>
</dbReference>
<keyword evidence="5 7" id="KW-0472">Membrane</keyword>
<evidence type="ECO:0000256" key="3">
    <source>
        <dbReference type="ARBA" id="ARBA00022692"/>
    </source>
</evidence>
<dbReference type="EMBL" id="CAWUHD010000009">
    <property type="protein sequence ID" value="CAK7212470.1"/>
    <property type="molecule type" value="Genomic_DNA"/>
</dbReference>
<dbReference type="SUPFAM" id="SSF103473">
    <property type="entry name" value="MFS general substrate transporter"/>
    <property type="match status" value="2"/>
</dbReference>
<keyword evidence="10" id="KW-1185">Reference proteome</keyword>
<feature type="compositionally biased region" description="Basic and acidic residues" evidence="6">
    <location>
        <begin position="29"/>
        <end position="43"/>
    </location>
</feature>